<dbReference type="Gene3D" id="2.60.120.10">
    <property type="entry name" value="Jelly Rolls"/>
    <property type="match status" value="1"/>
</dbReference>
<feature type="domain" description="Cupin type-2" evidence="1">
    <location>
        <begin position="31"/>
        <end position="91"/>
    </location>
</feature>
<sequence>MTAGMIGGIGLTHLKVYDQRPGPDGMMAGCAHVHALTEEAYLCIAGEGAIELHDRRHGFRTIPLKKGDYVQFPPGTLHRSVSTDAVEVIAVMGNSGLPERGDARIYFGPEVDADPAEFRRLKGLVSTGLDGALDRRDASARAYMRLLDLWERDRSGYEAELDRFLSVHRADLAGRKEAFADAVLHGAAEWAKRDAARLAALPDAVDEADPVLAGEAGSRGIVYGMCGVLRQVDHLAAGL</sequence>
<dbReference type="Proteomes" id="UP001378188">
    <property type="component" value="Unassembled WGS sequence"/>
</dbReference>
<dbReference type="Pfam" id="PF07883">
    <property type="entry name" value="Cupin_2"/>
    <property type="match status" value="1"/>
</dbReference>
<evidence type="ECO:0000313" key="2">
    <source>
        <dbReference type="EMBL" id="MEJ8570557.1"/>
    </source>
</evidence>
<dbReference type="AlphaFoldDB" id="A0AAW9RE68"/>
<keyword evidence="3" id="KW-1185">Reference proteome</keyword>
<dbReference type="InterPro" id="IPR014710">
    <property type="entry name" value="RmlC-like_jellyroll"/>
</dbReference>
<accession>A0AAW9RE68</accession>
<gene>
    <name evidence="2" type="ORF">V3328_03685</name>
</gene>
<evidence type="ECO:0000313" key="3">
    <source>
        <dbReference type="Proteomes" id="UP001378188"/>
    </source>
</evidence>
<reference evidence="2 3" key="1">
    <citation type="submission" date="2024-02" db="EMBL/GenBank/DDBJ databases">
        <title>Genome analysis and characterization of Microbaculum marinisediminis sp. nov., isolated from marine sediment.</title>
        <authorList>
            <person name="Du Z.-J."/>
            <person name="Ye Y.-Q."/>
            <person name="Zhang Z.-R."/>
            <person name="Yuan S.-M."/>
            <person name="Zhang X.-Y."/>
        </authorList>
    </citation>
    <scope>NUCLEOTIDE SEQUENCE [LARGE SCALE GENOMIC DNA]</scope>
    <source>
        <strain evidence="2 3">SDUM1044001</strain>
    </source>
</reference>
<dbReference type="SUPFAM" id="SSF51182">
    <property type="entry name" value="RmlC-like cupins"/>
    <property type="match status" value="1"/>
</dbReference>
<dbReference type="EMBL" id="JAZHOF010000002">
    <property type="protein sequence ID" value="MEJ8570557.1"/>
    <property type="molecule type" value="Genomic_DNA"/>
</dbReference>
<protein>
    <submittedName>
        <fullName evidence="2">Cupin domain-containing protein</fullName>
    </submittedName>
</protein>
<dbReference type="InterPro" id="IPR013096">
    <property type="entry name" value="Cupin_2"/>
</dbReference>
<dbReference type="CDD" id="cd02208">
    <property type="entry name" value="cupin_RmlC-like"/>
    <property type="match status" value="1"/>
</dbReference>
<organism evidence="2 3">
    <name type="scientific">Microbaculum marinum</name>
    <dbReference type="NCBI Taxonomy" id="1764581"/>
    <lineage>
        <taxon>Bacteria</taxon>
        <taxon>Pseudomonadati</taxon>
        <taxon>Pseudomonadota</taxon>
        <taxon>Alphaproteobacteria</taxon>
        <taxon>Hyphomicrobiales</taxon>
        <taxon>Tepidamorphaceae</taxon>
        <taxon>Microbaculum</taxon>
    </lineage>
</organism>
<name>A0AAW9RE68_9HYPH</name>
<comment type="caution">
    <text evidence="2">The sequence shown here is derived from an EMBL/GenBank/DDBJ whole genome shotgun (WGS) entry which is preliminary data.</text>
</comment>
<dbReference type="InterPro" id="IPR011051">
    <property type="entry name" value="RmlC_Cupin_sf"/>
</dbReference>
<dbReference type="RefSeq" id="WP_340328304.1">
    <property type="nucleotide sequence ID" value="NZ_JAZHOF010000002.1"/>
</dbReference>
<evidence type="ECO:0000259" key="1">
    <source>
        <dbReference type="Pfam" id="PF07883"/>
    </source>
</evidence>
<proteinExistence type="predicted"/>